<feature type="compositionally biased region" description="Basic and acidic residues" evidence="1">
    <location>
        <begin position="1321"/>
        <end position="1331"/>
    </location>
</feature>
<proteinExistence type="predicted"/>
<feature type="region of interest" description="Disordered" evidence="1">
    <location>
        <begin position="1996"/>
        <end position="2041"/>
    </location>
</feature>
<feature type="compositionally biased region" description="Basic and acidic residues" evidence="1">
    <location>
        <begin position="1304"/>
        <end position="1313"/>
    </location>
</feature>
<feature type="compositionally biased region" description="Basic and acidic residues" evidence="1">
    <location>
        <begin position="803"/>
        <end position="828"/>
    </location>
</feature>
<dbReference type="EMBL" id="CAXAMM010013470">
    <property type="protein sequence ID" value="CAK9031488.1"/>
    <property type="molecule type" value="Genomic_DNA"/>
</dbReference>
<feature type="compositionally biased region" description="Polar residues" evidence="1">
    <location>
        <begin position="223"/>
        <end position="235"/>
    </location>
</feature>
<feature type="compositionally biased region" description="Basic and acidic residues" evidence="1">
    <location>
        <begin position="1210"/>
        <end position="1224"/>
    </location>
</feature>
<name>A0ABP0KZ01_9DINO</name>
<dbReference type="Proteomes" id="UP001642464">
    <property type="component" value="Unassembled WGS sequence"/>
</dbReference>
<feature type="region of interest" description="Disordered" evidence="1">
    <location>
        <begin position="215"/>
        <end position="239"/>
    </location>
</feature>
<feature type="region of interest" description="Disordered" evidence="1">
    <location>
        <begin position="794"/>
        <end position="839"/>
    </location>
</feature>
<evidence type="ECO:0000313" key="3">
    <source>
        <dbReference type="Proteomes" id="UP001642464"/>
    </source>
</evidence>
<feature type="compositionally biased region" description="Basic residues" evidence="1">
    <location>
        <begin position="2008"/>
        <end position="2024"/>
    </location>
</feature>
<protein>
    <submittedName>
        <fullName evidence="2">Uncharacterized protein</fullName>
    </submittedName>
</protein>
<feature type="region of interest" description="Disordered" evidence="1">
    <location>
        <begin position="2151"/>
        <end position="2192"/>
    </location>
</feature>
<feature type="compositionally biased region" description="Basic and acidic residues" evidence="1">
    <location>
        <begin position="1735"/>
        <end position="1753"/>
    </location>
</feature>
<gene>
    <name evidence="2" type="ORF">SCF082_LOCUS19667</name>
</gene>
<sequence length="2192" mass="241109">MATVHRGLMVQEKWANLFLSGKKTMEVRTFHCRVVQPQSVVYLIACGQGWVFTVLLVIQPKLFAVFVDLVTLLHCYTCVLLLEQIPQTGKAADGKACLKVVGKLRFEGNQQISDSDFSKYHTQHQVSQADFANFTGTWKNYKGFVVGWQFSLEQGAWVCFDPATAIEAKDKDAYSVELMKQLKPGSVGQANQSGRKLTKNDSAASSTGIAAALGQELDKGADQTKSSTENRNAPGQRSMDAFVSVTKVEPGKNSSVTAEACDSSGSQPAVDASIITVQPASDCEAAGNTAPTASVAEAAKVEEKNIDKATGARGARRVRVFPGPSLPLDSHPDRVREFLEKWQMRFGVRAGVRCLRKTTRNLRHVAVDPEETNAHEEKVDPPTVIAPTLADPPSLVAVDPPTVIAPTLADPPSLVAVTPDEACMEIDGEVRHAAPPTDPEPPSLVPGTLDLPAPAPMVLCAGAEVSVSGGAAPTLDVPASCDAPIGLGPDSTWVADTFPETEAGVAAPQASEPDSSVAPGASNHSVAPLPADQSIPPTGHTVPDSEKAVTAAADRNRGIVKSLEESMQFWEDCLFKLNADEIERLVDAFAEDSMSTAFSGILEARDPEVLDANSVQYGSACARMRQFIVMKHRFKVLAELSPASRFLRRFHRAVCYSWREHFFMNTPIVDGVIKNEAEVELRWAMRRPTSLAHSMCEEPVDIRDPKAFLNALTETETMYLQSYKAQHPNQCYSLNQDPDSGHGSCSTDWSLQTVIHNCHLMFCDSMEQPRWIFGTEVLIYESFGKFFGVGRRSSLMPPSKRQHQQDQAEHAGRASSDQDKKDATHEKQLQAGGGPNETPLVVSGILTGLDPAKDKAKVMHIYNKDANHSVEYLFGSLDGAPLVDAILQWFGDCEMELPWFFTDDSDGCEAVMQWKTEERKYPLFCLAFNHRAESYYRAHAEMPENIYVSAATSKGLSRVPVLHPGTSDRISSKLIKVMNEFHQGSGTSFVEVLDEALALEAAWKHHATTSRLTSHNPQYATMQQQYILAASRSADYCNLFSCWEHVKDSLSVIHTLIRLGIREQFEHWCNVNVEFLESMTPSKIIGQMHAIILLIMGHMRRYYPKNLQAMVVLEALKFTESKVVKFEPKWVFKEGSTENTRLMNLLNLPMLKSAVVRKLTSSSSSSGGTQSRNGGVDKDSLKKRIKLEFQQALDAGSPSEKSSHSDAGANEERDPKRQRTESAGKGESTSGAKNLLKRIAFKGYDEREKAAYNVNVLTFQQDGSRPITALDDILRALLFACQLIEDDANKQRDKGTTSSSIAGKENKNKEKNSKPGLELSGDDRDPEKEMEDLVEKYKPALSYSIMVWLNFAFCGETVVNCKLFRAYSLLRTELQGVVLKAHEQLSYDQPFQDGSFPVSAGSSGIADKQKGKKDSPDASISALRLAEVLCKTFSGGEATTVATENEDDEDAALNRIMMVMQNKKEEILRPMQRFLQDFMHLPLMLHAVPRSSLADLAALAASEGSEPVLGSAAACVSTKDLTHVLSLIKKNMEESLPFTWLAFGMDIVEIYTSRGHFPSGTQEVFKSIKHLESLLSLRSRYVLTVLIDAKDSFSTWGIDVPANFLKLLEKLGSLMKMFPSSTGAVSSPSSSSSSEPEAAVHLITAFDNLQPPSSWVQSWVRMLSSCSDFDELLEFLETNTGIERKAAAEQIKKETSTSTPPSDVLVLHKAESDSQDAQVKVQGAQEETGDVGVDTTKKQKQDEPADDKSGGRVDIDTINTFVGMSEKGSTFLQHSDHARSLDMDDADCFSAQGLKVLEHKLTCALWKAFDMYSVRNNSVFVNLMTTDNKSRVQVKRPVPSELCLPFAGPITQNPQVTKDSKGFHLCTLFGVPFYVSSQPADVMSHEVVVPAWAVRNVTKADQAYFIQESTKAQLLLLIPDHISCPSLLDVEVVFVDPSMPDEKQNALMAPASQKTRLCFTDLQIHYLKPAKDIEQNLQFQNQRHKDKAEKVAKGLIKSNLKQEEKQKKAQAKKKQVAKATRKRKAAESDEEGAEDSDKEAANWAAMAEDIIKQAEKRQQQIDVVLAEHVSSIKIPDYLPITRLATVEEKQSRSARGLLIQAALKEAEQHMDAVKKSKAAKSAAQHDRDAVSCPQVGLKAFAEDHAKKCEQKGLQSNVLKAKSKKGGGNSSKNKDDAEMATQEVMKLGKHLLK</sequence>
<organism evidence="2 3">
    <name type="scientific">Durusdinium trenchii</name>
    <dbReference type="NCBI Taxonomy" id="1381693"/>
    <lineage>
        <taxon>Eukaryota</taxon>
        <taxon>Sar</taxon>
        <taxon>Alveolata</taxon>
        <taxon>Dinophyceae</taxon>
        <taxon>Suessiales</taxon>
        <taxon>Symbiodiniaceae</taxon>
        <taxon>Durusdinium</taxon>
    </lineage>
</organism>
<feature type="compositionally biased region" description="Acidic residues" evidence="1">
    <location>
        <begin position="2028"/>
        <end position="2037"/>
    </location>
</feature>
<keyword evidence="3" id="KW-1185">Reference proteome</keyword>
<feature type="region of interest" description="Disordered" evidence="1">
    <location>
        <begin position="1290"/>
        <end position="1331"/>
    </location>
</feature>
<feature type="region of interest" description="Disordered" evidence="1">
    <location>
        <begin position="1192"/>
        <end position="1231"/>
    </location>
</feature>
<comment type="caution">
    <text evidence="2">The sequence shown here is derived from an EMBL/GenBank/DDBJ whole genome shotgun (WGS) entry which is preliminary data.</text>
</comment>
<feature type="region of interest" description="Disordered" evidence="1">
    <location>
        <begin position="1715"/>
        <end position="1753"/>
    </location>
</feature>
<evidence type="ECO:0000313" key="2">
    <source>
        <dbReference type="EMBL" id="CAK9031488.1"/>
    </source>
</evidence>
<evidence type="ECO:0000256" key="1">
    <source>
        <dbReference type="SAM" id="MobiDB-lite"/>
    </source>
</evidence>
<feature type="region of interest" description="Disordered" evidence="1">
    <location>
        <begin position="503"/>
        <end position="546"/>
    </location>
</feature>
<accession>A0ABP0KZ01</accession>
<reference evidence="2 3" key="1">
    <citation type="submission" date="2024-02" db="EMBL/GenBank/DDBJ databases">
        <authorList>
            <person name="Chen Y."/>
            <person name="Shah S."/>
            <person name="Dougan E. K."/>
            <person name="Thang M."/>
            <person name="Chan C."/>
        </authorList>
    </citation>
    <scope>NUCLEOTIDE SEQUENCE [LARGE SCALE GENOMIC DNA]</scope>
</reference>